<feature type="compositionally biased region" description="Polar residues" evidence="1">
    <location>
        <begin position="40"/>
        <end position="50"/>
    </location>
</feature>
<evidence type="ECO:0008006" key="4">
    <source>
        <dbReference type="Google" id="ProtNLM"/>
    </source>
</evidence>
<evidence type="ECO:0000256" key="1">
    <source>
        <dbReference type="SAM" id="MobiDB-lite"/>
    </source>
</evidence>
<proteinExistence type="predicted"/>
<dbReference type="PANTHER" id="PTHR13464:SF0">
    <property type="entry name" value="SAP30-BINDING PROTEIN"/>
    <property type="match status" value="1"/>
</dbReference>
<feature type="region of interest" description="Disordered" evidence="1">
    <location>
        <begin position="1"/>
        <end position="58"/>
    </location>
</feature>
<sequence>MVALVSYSSSDAEDEALDKPRETNAQISILQSKEEEKEAISTSGNTSTEPVSVHSAEPVTSCEPAALCAPMQGPPRYLDTATEYALPEDSDFDTLSPYSKNRVILRNLTMSKQSNFEIPPSPKGYPNHSTEAKFNQFLELKKKGVHFNQKLARSTALKNPSLMQNLMDFAEIDFTGQYLTTLPKSFWDPSAFPNYVFVDELDKSQKRILAEKENSKATGQRESVEFVSETSRAK</sequence>
<dbReference type="PANTHER" id="PTHR13464">
    <property type="entry name" value="TRANSCRIPTIONAL REGULATOR PROTEIN HCNGP"/>
    <property type="match status" value="1"/>
</dbReference>
<evidence type="ECO:0000313" key="3">
    <source>
        <dbReference type="Proteomes" id="UP000237438"/>
    </source>
</evidence>
<dbReference type="Pfam" id="PF07818">
    <property type="entry name" value="HCNGP"/>
    <property type="match status" value="1"/>
</dbReference>
<dbReference type="AlphaFoldDB" id="A0A2S4PJR4"/>
<dbReference type="OrthoDB" id="1714508at2759"/>
<dbReference type="Proteomes" id="UP000237438">
    <property type="component" value="Unassembled WGS sequence"/>
</dbReference>
<protein>
    <recommendedName>
        <fullName evidence="4">HCNGP-domain-containing protein</fullName>
    </recommendedName>
</protein>
<gene>
    <name evidence="2" type="ORF">EPUL_005861</name>
</gene>
<keyword evidence="3" id="KW-1185">Reference proteome</keyword>
<dbReference type="EMBL" id="PEDP01003383">
    <property type="protein sequence ID" value="POS82263.1"/>
    <property type="molecule type" value="Genomic_DNA"/>
</dbReference>
<organism evidence="2 3">
    <name type="scientific">Erysiphe pulchra</name>
    <dbReference type="NCBI Taxonomy" id="225359"/>
    <lineage>
        <taxon>Eukaryota</taxon>
        <taxon>Fungi</taxon>
        <taxon>Dikarya</taxon>
        <taxon>Ascomycota</taxon>
        <taxon>Pezizomycotina</taxon>
        <taxon>Leotiomycetes</taxon>
        <taxon>Erysiphales</taxon>
        <taxon>Erysiphaceae</taxon>
        <taxon>Erysiphe</taxon>
    </lineage>
</organism>
<name>A0A2S4PJR4_9PEZI</name>
<dbReference type="GO" id="GO:0005634">
    <property type="term" value="C:nucleus"/>
    <property type="evidence" value="ECO:0007669"/>
    <property type="project" value="TreeGrafter"/>
</dbReference>
<dbReference type="STRING" id="225359.A0A2S4PJR4"/>
<feature type="compositionally biased region" description="Polar residues" evidence="1">
    <location>
        <begin position="1"/>
        <end position="10"/>
    </location>
</feature>
<dbReference type="GO" id="GO:0006355">
    <property type="term" value="P:regulation of DNA-templated transcription"/>
    <property type="evidence" value="ECO:0007669"/>
    <property type="project" value="InterPro"/>
</dbReference>
<reference evidence="2 3" key="1">
    <citation type="submission" date="2017-10" db="EMBL/GenBank/DDBJ databases">
        <title>Development of genomic resources for the powdery mildew, Erysiphe pulchra.</title>
        <authorList>
            <person name="Wadl P.A."/>
            <person name="Mack B.M."/>
            <person name="Moore G."/>
            <person name="Beltz S.B."/>
        </authorList>
    </citation>
    <scope>NUCLEOTIDE SEQUENCE [LARGE SCALE GENOMIC DNA]</scope>
    <source>
        <strain evidence="2">Cflorida</strain>
    </source>
</reference>
<dbReference type="InterPro" id="IPR012479">
    <property type="entry name" value="SAP30BP"/>
</dbReference>
<evidence type="ECO:0000313" key="2">
    <source>
        <dbReference type="EMBL" id="POS82263.1"/>
    </source>
</evidence>
<feature type="region of interest" description="Disordered" evidence="1">
    <location>
        <begin position="212"/>
        <end position="234"/>
    </location>
</feature>
<accession>A0A2S4PJR4</accession>
<comment type="caution">
    <text evidence="2">The sequence shown here is derived from an EMBL/GenBank/DDBJ whole genome shotgun (WGS) entry which is preliminary data.</text>
</comment>